<evidence type="ECO:0000313" key="5">
    <source>
        <dbReference type="Proteomes" id="UP000252147"/>
    </source>
</evidence>
<keyword evidence="1" id="KW-0574">Periplasm</keyword>
<dbReference type="AlphaFoldDB" id="A0A368BNH0"/>
<proteinExistence type="inferred from homology"/>
<comment type="similarity">
    <text evidence="1">Belongs to the thioredoxin family. DsbC subfamily.</text>
</comment>
<dbReference type="PANTHER" id="PTHR35272">
    <property type="entry name" value="THIOL:DISULFIDE INTERCHANGE PROTEIN DSBC-RELATED"/>
    <property type="match status" value="1"/>
</dbReference>
<dbReference type="InterPro" id="IPR051470">
    <property type="entry name" value="Thiol:disulfide_interchange"/>
</dbReference>
<dbReference type="EMBL" id="QOPD01000002">
    <property type="protein sequence ID" value="RCL38830.1"/>
    <property type="molecule type" value="Genomic_DNA"/>
</dbReference>
<name>A0A368BNH0_9GAMM</name>
<dbReference type="PANTHER" id="PTHR35272:SF3">
    <property type="entry name" value="THIOL:DISULFIDE INTERCHANGE PROTEIN DSBC"/>
    <property type="match status" value="1"/>
</dbReference>
<feature type="domain" description="Disulphide bond isomerase DsbC/G N-terminal" evidence="2">
    <location>
        <begin position="14"/>
        <end position="73"/>
    </location>
</feature>
<comment type="caution">
    <text evidence="4">The sequence shown here is derived from an EMBL/GenBank/DDBJ whole genome shotgun (WGS) entry which is preliminary data.</text>
</comment>
<evidence type="ECO:0000313" key="4">
    <source>
        <dbReference type="EMBL" id="RCL38830.1"/>
    </source>
</evidence>
<dbReference type="InterPro" id="IPR018950">
    <property type="entry name" value="DiS-bond_isomerase_DsbC/G_N"/>
</dbReference>
<sequence>MKFRFMLLLIYAFTAQPSEEVKLKLESMLPPGINLNFYEDAQIDNFYALNVANNQVIYISKDFQFIFAGEVIKSSPSGLESVNEQYQRKLILNLLSEVPESESIQFISENEKHSIYVFTDVTCAYCRIFHSNIREYLDRGISVFYLAFPRDGMGGSSSENMKSAWCSSDRATAVTQLKLGKDIAKASCKDPIAKHFEIGRMIGITGTPSIVLGDGQMLSGYIPAEDLIKILDNG</sequence>
<evidence type="ECO:0000259" key="2">
    <source>
        <dbReference type="Pfam" id="PF10411"/>
    </source>
</evidence>
<dbReference type="Proteomes" id="UP000252147">
    <property type="component" value="Unassembled WGS sequence"/>
</dbReference>
<dbReference type="CDD" id="cd03020">
    <property type="entry name" value="DsbA_DsbC_DsbG"/>
    <property type="match status" value="1"/>
</dbReference>
<dbReference type="InterPro" id="IPR012336">
    <property type="entry name" value="Thioredoxin-like_fold"/>
</dbReference>
<feature type="domain" description="Thioredoxin-like fold" evidence="3">
    <location>
        <begin position="108"/>
        <end position="231"/>
    </location>
</feature>
<gene>
    <name evidence="4" type="ORF">DBW97_02110</name>
</gene>
<evidence type="ECO:0000259" key="3">
    <source>
        <dbReference type="Pfam" id="PF13098"/>
    </source>
</evidence>
<protein>
    <recommendedName>
        <fullName evidence="1">Thiol:disulfide interchange protein</fullName>
    </recommendedName>
</protein>
<organism evidence="4 5">
    <name type="scientific">SAR86 cluster bacterium</name>
    <dbReference type="NCBI Taxonomy" id="2030880"/>
    <lineage>
        <taxon>Bacteria</taxon>
        <taxon>Pseudomonadati</taxon>
        <taxon>Pseudomonadota</taxon>
        <taxon>Gammaproteobacteria</taxon>
        <taxon>SAR86 cluster</taxon>
    </lineage>
</organism>
<dbReference type="InterPro" id="IPR033954">
    <property type="entry name" value="DiS-bond_Isoase_DsbC/G"/>
</dbReference>
<accession>A0A368BNH0</accession>
<evidence type="ECO:0000256" key="1">
    <source>
        <dbReference type="RuleBase" id="RU364038"/>
    </source>
</evidence>
<reference evidence="4 5" key="1">
    <citation type="journal article" date="2018" name="Microbiome">
        <title>Fine metagenomic profile of the Mediterranean stratified and mixed water columns revealed by assembly and recruitment.</title>
        <authorList>
            <person name="Haro-Moreno J.M."/>
            <person name="Lopez-Perez M."/>
            <person name="De La Torre J.R."/>
            <person name="Picazo A."/>
            <person name="Camacho A."/>
            <person name="Rodriguez-Valera F."/>
        </authorList>
    </citation>
    <scope>NUCLEOTIDE SEQUENCE [LARGE SCALE GENOMIC DNA]</scope>
    <source>
        <strain evidence="4">MED-G83</strain>
    </source>
</reference>
<dbReference type="GO" id="GO:0042597">
    <property type="term" value="C:periplasmic space"/>
    <property type="evidence" value="ECO:0007669"/>
    <property type="project" value="UniProtKB-SubCell"/>
</dbReference>
<comment type="subcellular location">
    <subcellularLocation>
        <location evidence="1">Periplasm</location>
    </subcellularLocation>
</comment>
<keyword evidence="1" id="KW-0676">Redox-active center</keyword>
<dbReference type="Pfam" id="PF10411">
    <property type="entry name" value="DsbC_N"/>
    <property type="match status" value="1"/>
</dbReference>
<dbReference type="SUPFAM" id="SSF52833">
    <property type="entry name" value="Thioredoxin-like"/>
    <property type="match status" value="1"/>
</dbReference>
<keyword evidence="1" id="KW-0732">Signal</keyword>
<comment type="function">
    <text evidence="1">Required for disulfide bond formation in some periplasmic proteins. Acts by transferring its disulfide bond to other proteins and is reduced in the process.</text>
</comment>
<dbReference type="InterPro" id="IPR036249">
    <property type="entry name" value="Thioredoxin-like_sf"/>
</dbReference>
<dbReference type="Pfam" id="PF13098">
    <property type="entry name" value="Thioredoxin_2"/>
    <property type="match status" value="1"/>
</dbReference>
<dbReference type="Gene3D" id="3.40.30.10">
    <property type="entry name" value="Glutaredoxin"/>
    <property type="match status" value="1"/>
</dbReference>